<reference evidence="8 9" key="1">
    <citation type="submission" date="2018-01" db="EMBL/GenBank/DDBJ databases">
        <title>Saezia sanguinis gen. nov., sp. nov., in the order Burkholderiales isolated from human blood.</title>
        <authorList>
            <person name="Medina-Pascual M.J."/>
            <person name="Valdezate S."/>
            <person name="Monzon S."/>
            <person name="Cuesta I."/>
            <person name="Carrasco G."/>
            <person name="Villalon P."/>
            <person name="Saez-Nieto J.A."/>
        </authorList>
    </citation>
    <scope>NUCLEOTIDE SEQUENCE [LARGE SCALE GENOMIC DNA]</scope>
    <source>
        <strain evidence="8 9">CNM695-12</strain>
    </source>
</reference>
<evidence type="ECO:0000256" key="6">
    <source>
        <dbReference type="ARBA" id="ARBA00023098"/>
    </source>
</evidence>
<dbReference type="InterPro" id="IPR025202">
    <property type="entry name" value="PLD-like_dom"/>
</dbReference>
<comment type="similarity">
    <text evidence="2">Belongs to the phospholipase D family.</text>
</comment>
<dbReference type="Proteomes" id="UP000286947">
    <property type="component" value="Unassembled WGS sequence"/>
</dbReference>
<dbReference type="Pfam" id="PF13091">
    <property type="entry name" value="PLDc_2"/>
    <property type="match status" value="1"/>
</dbReference>
<comment type="catalytic activity">
    <reaction evidence="1">
        <text>a 1,2-diacyl-sn-glycero-3-phosphocholine + H2O = a 1,2-diacyl-sn-glycero-3-phosphate + choline + H(+)</text>
        <dbReference type="Rhea" id="RHEA:14445"/>
        <dbReference type="ChEBI" id="CHEBI:15354"/>
        <dbReference type="ChEBI" id="CHEBI:15377"/>
        <dbReference type="ChEBI" id="CHEBI:15378"/>
        <dbReference type="ChEBI" id="CHEBI:57643"/>
        <dbReference type="ChEBI" id="CHEBI:58608"/>
        <dbReference type="EC" id="3.1.4.4"/>
    </reaction>
</comment>
<evidence type="ECO:0000313" key="8">
    <source>
        <dbReference type="EMBL" id="RUS66078.1"/>
    </source>
</evidence>
<evidence type="ECO:0000256" key="3">
    <source>
        <dbReference type="ARBA" id="ARBA00012027"/>
    </source>
</evidence>
<evidence type="ECO:0000256" key="1">
    <source>
        <dbReference type="ARBA" id="ARBA00000798"/>
    </source>
</evidence>
<accession>A0A433SBE9</accession>
<dbReference type="EC" id="3.1.4.4" evidence="3"/>
<keyword evidence="9" id="KW-1185">Reference proteome</keyword>
<dbReference type="GO" id="GO:0016891">
    <property type="term" value="F:RNA endonuclease activity producing 5'-phosphomonoesters, hydrolytic mechanism"/>
    <property type="evidence" value="ECO:0007669"/>
    <property type="project" value="TreeGrafter"/>
</dbReference>
<dbReference type="GO" id="GO:0016042">
    <property type="term" value="P:lipid catabolic process"/>
    <property type="evidence" value="ECO:0007669"/>
    <property type="project" value="UniProtKB-KW"/>
</dbReference>
<dbReference type="Gene3D" id="3.30.870.10">
    <property type="entry name" value="Endonuclease Chain A"/>
    <property type="match status" value="1"/>
</dbReference>
<dbReference type="InterPro" id="IPR001736">
    <property type="entry name" value="PLipase_D/transphosphatidylase"/>
</dbReference>
<evidence type="ECO:0000256" key="4">
    <source>
        <dbReference type="ARBA" id="ARBA00022801"/>
    </source>
</evidence>
<dbReference type="PROSITE" id="PS50035">
    <property type="entry name" value="PLD"/>
    <property type="match status" value="1"/>
</dbReference>
<keyword evidence="4 8" id="KW-0378">Hydrolase</keyword>
<dbReference type="PANTHER" id="PTHR43856:SF1">
    <property type="entry name" value="MITOCHONDRIAL CARDIOLIPIN HYDROLASE"/>
    <property type="match status" value="1"/>
</dbReference>
<evidence type="ECO:0000313" key="9">
    <source>
        <dbReference type="Proteomes" id="UP000286947"/>
    </source>
</evidence>
<dbReference type="RefSeq" id="WP_126980612.1">
    <property type="nucleotide sequence ID" value="NZ_PQSP01000007.1"/>
</dbReference>
<gene>
    <name evidence="8" type="primary">pld</name>
    <name evidence="8" type="ORF">CUZ56_02436</name>
</gene>
<protein>
    <recommendedName>
        <fullName evidence="3">phospholipase D</fullName>
        <ecNumber evidence="3">3.1.4.4</ecNumber>
    </recommendedName>
</protein>
<dbReference type="PANTHER" id="PTHR43856">
    <property type="entry name" value="CARDIOLIPIN HYDROLASE"/>
    <property type="match status" value="1"/>
</dbReference>
<evidence type="ECO:0000256" key="5">
    <source>
        <dbReference type="ARBA" id="ARBA00022963"/>
    </source>
</evidence>
<dbReference type="AlphaFoldDB" id="A0A433SBE9"/>
<dbReference type="CDD" id="cd09171">
    <property type="entry name" value="PLDc_vPLD6_like"/>
    <property type="match status" value="1"/>
</dbReference>
<proteinExistence type="inferred from homology"/>
<evidence type="ECO:0000259" key="7">
    <source>
        <dbReference type="PROSITE" id="PS50035"/>
    </source>
</evidence>
<dbReference type="EMBL" id="PQSP01000007">
    <property type="protein sequence ID" value="RUS66078.1"/>
    <property type="molecule type" value="Genomic_DNA"/>
</dbReference>
<dbReference type="InterPro" id="IPR051406">
    <property type="entry name" value="PLD_domain"/>
</dbReference>
<feature type="domain" description="PLD phosphodiesterase" evidence="7">
    <location>
        <begin position="170"/>
        <end position="197"/>
    </location>
</feature>
<dbReference type="OrthoDB" id="5294698at2"/>
<sequence>MDFDHLDEQLRETAADWRLSNEERDELRQLGKVLDPERIRFMRNRAFDMVREMMHSGLDRQEVMQGFKWLEQVVKTLDATSAPQRIKASAYFSPGDACRHAIRSLCRGARSSVDVCVFTIADNVLSDELLACHKRGVQVRVITDNEKQHDAGSDIEILQQAGIALCMDHSEYHMHHKFAVFDRRILLNGSFNWTLSASRHNEENVLTTDNPVLVSQYLQHFELLWQRYR</sequence>
<comment type="caution">
    <text evidence="8">The sequence shown here is derived from an EMBL/GenBank/DDBJ whole genome shotgun (WGS) entry which is preliminary data.</text>
</comment>
<dbReference type="GO" id="GO:0004630">
    <property type="term" value="F:phospholipase D activity"/>
    <property type="evidence" value="ECO:0007669"/>
    <property type="project" value="UniProtKB-EC"/>
</dbReference>
<name>A0A433SBE9_9BURK</name>
<organism evidence="8 9">
    <name type="scientific">Saezia sanguinis</name>
    <dbReference type="NCBI Taxonomy" id="1965230"/>
    <lineage>
        <taxon>Bacteria</taxon>
        <taxon>Pseudomonadati</taxon>
        <taxon>Pseudomonadota</taxon>
        <taxon>Betaproteobacteria</taxon>
        <taxon>Burkholderiales</taxon>
        <taxon>Saeziaceae</taxon>
        <taxon>Saezia</taxon>
    </lineage>
</organism>
<dbReference type="GO" id="GO:0006793">
    <property type="term" value="P:phosphorus metabolic process"/>
    <property type="evidence" value="ECO:0007669"/>
    <property type="project" value="UniProtKB-ARBA"/>
</dbReference>
<dbReference type="SUPFAM" id="SSF56024">
    <property type="entry name" value="Phospholipase D/nuclease"/>
    <property type="match status" value="1"/>
</dbReference>
<keyword evidence="5" id="KW-0442">Lipid degradation</keyword>
<evidence type="ECO:0000256" key="2">
    <source>
        <dbReference type="ARBA" id="ARBA00008664"/>
    </source>
</evidence>
<keyword evidence="6" id="KW-0443">Lipid metabolism</keyword>